<dbReference type="AlphaFoldDB" id="A0A1H9JAC1"/>
<sequence>MNPRIHTLLLAAGQASRFGAPKQLLQLDGQSLVRRAAGAALAAGTQLTVITGAHAEAVEAELHDLPLRLLRNPQWQHGMGSSLALGAQSLLGDSSLDAVLITLADQALVDAQALRALLSAHQADPQQIIAADHGETLGPPCLFPARFLAELAALRGDRGARTLLQQHHDSLIRIVMPQAAIDIDTPQDWQRLQEKQ</sequence>
<dbReference type="PANTHER" id="PTHR43777">
    <property type="entry name" value="MOLYBDENUM COFACTOR CYTIDYLYLTRANSFERASE"/>
    <property type="match status" value="1"/>
</dbReference>
<dbReference type="Pfam" id="PF12804">
    <property type="entry name" value="NTP_transf_3"/>
    <property type="match status" value="1"/>
</dbReference>
<dbReference type="Gene3D" id="3.90.550.10">
    <property type="entry name" value="Spore Coat Polysaccharide Biosynthesis Protein SpsA, Chain A"/>
    <property type="match status" value="1"/>
</dbReference>
<dbReference type="RefSeq" id="WP_177189004.1">
    <property type="nucleotide sequence ID" value="NZ_FOFS01000011.1"/>
</dbReference>
<dbReference type="STRING" id="489703.SAMN04488038_11178"/>
<dbReference type="EMBL" id="FOFS01000011">
    <property type="protein sequence ID" value="SEQ83727.1"/>
    <property type="molecule type" value="Genomic_DNA"/>
</dbReference>
<evidence type="ECO:0000313" key="4">
    <source>
        <dbReference type="Proteomes" id="UP000199233"/>
    </source>
</evidence>
<proteinExistence type="predicted"/>
<evidence type="ECO:0000256" key="1">
    <source>
        <dbReference type="ARBA" id="ARBA00022842"/>
    </source>
</evidence>
<organism evidence="3 4">
    <name type="scientific">Solimonas aquatica</name>
    <dbReference type="NCBI Taxonomy" id="489703"/>
    <lineage>
        <taxon>Bacteria</taxon>
        <taxon>Pseudomonadati</taxon>
        <taxon>Pseudomonadota</taxon>
        <taxon>Gammaproteobacteria</taxon>
        <taxon>Nevskiales</taxon>
        <taxon>Nevskiaceae</taxon>
        <taxon>Solimonas</taxon>
    </lineage>
</organism>
<dbReference type="SUPFAM" id="SSF53448">
    <property type="entry name" value="Nucleotide-diphospho-sugar transferases"/>
    <property type="match status" value="1"/>
</dbReference>
<keyword evidence="3" id="KW-0548">Nucleotidyltransferase</keyword>
<dbReference type="CDD" id="cd04182">
    <property type="entry name" value="GT_2_like_f"/>
    <property type="match status" value="1"/>
</dbReference>
<feature type="domain" description="MobA-like NTP transferase" evidence="2">
    <location>
        <begin position="8"/>
        <end position="168"/>
    </location>
</feature>
<evidence type="ECO:0000259" key="2">
    <source>
        <dbReference type="Pfam" id="PF12804"/>
    </source>
</evidence>
<gene>
    <name evidence="3" type="ORF">SAMN04488038_11178</name>
</gene>
<dbReference type="PANTHER" id="PTHR43777:SF1">
    <property type="entry name" value="MOLYBDENUM COFACTOR CYTIDYLYLTRANSFERASE"/>
    <property type="match status" value="1"/>
</dbReference>
<reference evidence="3 4" key="1">
    <citation type="submission" date="2016-10" db="EMBL/GenBank/DDBJ databases">
        <authorList>
            <person name="de Groot N.N."/>
        </authorList>
    </citation>
    <scope>NUCLEOTIDE SEQUENCE [LARGE SCALE GENOMIC DNA]</scope>
    <source>
        <strain evidence="3 4">DSM 25927</strain>
    </source>
</reference>
<keyword evidence="3" id="KW-0808">Transferase</keyword>
<dbReference type="InterPro" id="IPR025877">
    <property type="entry name" value="MobA-like_NTP_Trfase"/>
</dbReference>
<accession>A0A1H9JAC1</accession>
<keyword evidence="4" id="KW-1185">Reference proteome</keyword>
<protein>
    <submittedName>
        <fullName evidence="3">Molybdenum cofactor cytidylyltransferase</fullName>
    </submittedName>
</protein>
<dbReference type="GO" id="GO:0016779">
    <property type="term" value="F:nucleotidyltransferase activity"/>
    <property type="evidence" value="ECO:0007669"/>
    <property type="project" value="UniProtKB-KW"/>
</dbReference>
<name>A0A1H9JAC1_9GAMM</name>
<keyword evidence="1" id="KW-0460">Magnesium</keyword>
<dbReference type="InterPro" id="IPR029044">
    <property type="entry name" value="Nucleotide-diphossugar_trans"/>
</dbReference>
<dbReference type="Proteomes" id="UP000199233">
    <property type="component" value="Unassembled WGS sequence"/>
</dbReference>
<evidence type="ECO:0000313" key="3">
    <source>
        <dbReference type="EMBL" id="SEQ83727.1"/>
    </source>
</evidence>